<dbReference type="Pfam" id="PF07593">
    <property type="entry name" value="UnbV_ASPIC"/>
    <property type="match status" value="1"/>
</dbReference>
<evidence type="ECO:0000313" key="4">
    <source>
        <dbReference type="EMBL" id="MQQ10167.1"/>
    </source>
</evidence>
<keyword evidence="1 2" id="KW-0732">Signal</keyword>
<dbReference type="PANTHER" id="PTHR16026:SF0">
    <property type="entry name" value="CARTILAGE ACIDIC PROTEIN 1"/>
    <property type="match status" value="1"/>
</dbReference>
<reference evidence="4 5" key="1">
    <citation type="submission" date="2019-10" db="EMBL/GenBank/DDBJ databases">
        <title>Epibacterium sp. nov., isolated from seawater.</title>
        <authorList>
            <person name="Zhang X."/>
            <person name="Li N."/>
        </authorList>
    </citation>
    <scope>NUCLEOTIDE SEQUENCE [LARGE SCALE GENOMIC DNA]</scope>
    <source>
        <strain evidence="4 5">SM1979</strain>
    </source>
</reference>
<organism evidence="4 5">
    <name type="scientific">Tritonibacter litoralis</name>
    <dbReference type="NCBI Taxonomy" id="2662264"/>
    <lineage>
        <taxon>Bacteria</taxon>
        <taxon>Pseudomonadati</taxon>
        <taxon>Pseudomonadota</taxon>
        <taxon>Alphaproteobacteria</taxon>
        <taxon>Rhodobacterales</taxon>
        <taxon>Paracoccaceae</taxon>
        <taxon>Tritonibacter</taxon>
    </lineage>
</organism>
<dbReference type="InterPro" id="IPR027039">
    <property type="entry name" value="Crtac1"/>
</dbReference>
<keyword evidence="5" id="KW-1185">Reference proteome</keyword>
<accession>A0A843YNG2</accession>
<evidence type="ECO:0000256" key="1">
    <source>
        <dbReference type="ARBA" id="ARBA00022729"/>
    </source>
</evidence>
<dbReference type="EMBL" id="WIBF01000012">
    <property type="protein sequence ID" value="MQQ10167.1"/>
    <property type="molecule type" value="Genomic_DNA"/>
</dbReference>
<evidence type="ECO:0000313" key="5">
    <source>
        <dbReference type="Proteomes" id="UP000444174"/>
    </source>
</evidence>
<comment type="caution">
    <text evidence="4">The sequence shown here is derived from an EMBL/GenBank/DDBJ whole genome shotgun (WGS) entry which is preliminary data.</text>
</comment>
<dbReference type="RefSeq" id="WP_153217142.1">
    <property type="nucleotide sequence ID" value="NZ_WIBF01000012.1"/>
</dbReference>
<feature type="signal peptide" evidence="2">
    <location>
        <begin position="1"/>
        <end position="20"/>
    </location>
</feature>
<feature type="chain" id="PRO_5032599079" description="ASPIC/UnbV domain-containing protein" evidence="2">
    <location>
        <begin position="21"/>
        <end position="503"/>
    </location>
</feature>
<dbReference type="AlphaFoldDB" id="A0A843YNG2"/>
<dbReference type="InterPro" id="IPR011519">
    <property type="entry name" value="UnbV_ASPIC"/>
</dbReference>
<sequence length="503" mass="54180">MALKLTLSLLSALSATSALAQPVFDTVETPDHVYDGGWEHFVGGGVAVFDCNGDAKPELFMAGGSNPSQLLRNQSGADISFVADTPDALSLIGVTGAYPIDIDSDGWMDLVVLRVGKDLLLRGQPDCSFVPFQDIGFVSDDHWTTAFSATWEAGETLPTLAFGTYVDRHDPNGPFEACGPTLLFRPDGTQYAPVQPLEPGFCALSILFSDWSRAGRADLRVSNDRHYYVRGGQEQMWAMEAVPRLYTDQDGWLPYAIWGMGIASRDITGDGFAEVYLTSMGDQKLQIFDPNAKTPTWRDATYERGTTAHRPHVGGDGRPSTGWHAQFGDVDNDGRDDIFVAKGNVEQMPDAAMLDPNTLLRQTRDGRFEEVAAAAGVASTAKSRGGALADLNGDGRLDLVVVNRVSAAEIFQNQSPAANWLMVDLEQGAPNARAIGAFIELRSDQGLQTRELTIGGGHASGIAQAAHFGLGPAETAEVRVIWPGGEATDWTSVQANQMLRITR</sequence>
<name>A0A843YNG2_9RHOB</name>
<dbReference type="Gene3D" id="2.130.10.130">
    <property type="entry name" value="Integrin alpha, N-terminal"/>
    <property type="match status" value="1"/>
</dbReference>
<dbReference type="Pfam" id="PF13517">
    <property type="entry name" value="FG-GAP_3"/>
    <property type="match status" value="2"/>
</dbReference>
<dbReference type="PANTHER" id="PTHR16026">
    <property type="entry name" value="CARTILAGE ACIDIC PROTEIN 1"/>
    <property type="match status" value="1"/>
</dbReference>
<dbReference type="Proteomes" id="UP000444174">
    <property type="component" value="Unassembled WGS sequence"/>
</dbReference>
<evidence type="ECO:0000259" key="3">
    <source>
        <dbReference type="Pfam" id="PF07593"/>
    </source>
</evidence>
<proteinExistence type="predicted"/>
<protein>
    <recommendedName>
        <fullName evidence="3">ASPIC/UnbV domain-containing protein</fullName>
    </recommendedName>
</protein>
<dbReference type="SUPFAM" id="SSF69318">
    <property type="entry name" value="Integrin alpha N-terminal domain"/>
    <property type="match status" value="1"/>
</dbReference>
<feature type="domain" description="ASPIC/UnbV" evidence="3">
    <location>
        <begin position="434"/>
        <end position="499"/>
    </location>
</feature>
<dbReference type="InterPro" id="IPR013517">
    <property type="entry name" value="FG-GAP"/>
</dbReference>
<dbReference type="InterPro" id="IPR028994">
    <property type="entry name" value="Integrin_alpha_N"/>
</dbReference>
<evidence type="ECO:0000256" key="2">
    <source>
        <dbReference type="SAM" id="SignalP"/>
    </source>
</evidence>
<gene>
    <name evidence="4" type="ORF">GFB49_16990</name>
</gene>